<gene>
    <name evidence="2" type="ORF">GCM10023258_22570</name>
</gene>
<evidence type="ECO:0000256" key="1">
    <source>
        <dbReference type="SAM" id="SignalP"/>
    </source>
</evidence>
<reference evidence="3" key="1">
    <citation type="journal article" date="2019" name="Int. J. Syst. Evol. Microbiol.">
        <title>The Global Catalogue of Microorganisms (GCM) 10K type strain sequencing project: providing services to taxonomists for standard genome sequencing and annotation.</title>
        <authorList>
            <consortium name="The Broad Institute Genomics Platform"/>
            <consortium name="The Broad Institute Genome Sequencing Center for Infectious Disease"/>
            <person name="Wu L."/>
            <person name="Ma J."/>
        </authorList>
    </citation>
    <scope>NUCLEOTIDE SEQUENCE [LARGE SCALE GENOMIC DNA]</scope>
    <source>
        <strain evidence="3">JCM 17687</strain>
    </source>
</reference>
<dbReference type="Proteomes" id="UP001500427">
    <property type="component" value="Unassembled WGS sequence"/>
</dbReference>
<dbReference type="InterPro" id="IPR028988">
    <property type="entry name" value="CEL-III_C_sf"/>
</dbReference>
<dbReference type="RefSeq" id="WP_345507565.1">
    <property type="nucleotide sequence ID" value="NZ_BAABIW010000014.1"/>
</dbReference>
<dbReference type="SUPFAM" id="SSF111265">
    <property type="entry name" value="Hemolytic lectin CEL-III, C-terminal domain"/>
    <property type="match status" value="1"/>
</dbReference>
<feature type="signal peptide" evidence="1">
    <location>
        <begin position="1"/>
        <end position="24"/>
    </location>
</feature>
<evidence type="ECO:0000313" key="2">
    <source>
        <dbReference type="EMBL" id="GAA5027661.1"/>
    </source>
</evidence>
<name>A0ABP9JCI7_9MICO</name>
<sequence>MAKGITLVLAVPAAAVVTAPSSYAACAEVGNVYYSTTQSPTYRGDRDTRTYGRSGGTLTISLGESVTTGGSITGTTSAEAGVIFAKASVSVGVTIKKDWTSSVTRSYSWKVPSSQSTGWIEAGHHAYKVNYIKKTIVAPCNVKTVKTGSIVGNTSAIQFTHS</sequence>
<accession>A0ABP9JCI7</accession>
<comment type="caution">
    <text evidence="2">The sequence shown here is derived from an EMBL/GenBank/DDBJ whole genome shotgun (WGS) entry which is preliminary data.</text>
</comment>
<keyword evidence="3" id="KW-1185">Reference proteome</keyword>
<keyword evidence="1" id="KW-0732">Signal</keyword>
<dbReference type="EMBL" id="BAABIW010000014">
    <property type="protein sequence ID" value="GAA5027661.1"/>
    <property type="molecule type" value="Genomic_DNA"/>
</dbReference>
<proteinExistence type="predicted"/>
<organism evidence="2 3">
    <name type="scientific">Terrabacter aeriphilus</name>
    <dbReference type="NCBI Taxonomy" id="515662"/>
    <lineage>
        <taxon>Bacteria</taxon>
        <taxon>Bacillati</taxon>
        <taxon>Actinomycetota</taxon>
        <taxon>Actinomycetes</taxon>
        <taxon>Micrococcales</taxon>
        <taxon>Intrasporangiaceae</taxon>
        <taxon>Terrabacter</taxon>
    </lineage>
</organism>
<evidence type="ECO:0000313" key="3">
    <source>
        <dbReference type="Proteomes" id="UP001500427"/>
    </source>
</evidence>
<protein>
    <submittedName>
        <fullName evidence="2">Uncharacterized protein</fullName>
    </submittedName>
</protein>
<feature type="chain" id="PRO_5046142211" evidence="1">
    <location>
        <begin position="25"/>
        <end position="162"/>
    </location>
</feature>